<gene>
    <name evidence="1" type="ORF">SAMN02745220_04794</name>
</gene>
<evidence type="ECO:0000313" key="2">
    <source>
        <dbReference type="Proteomes" id="UP000184603"/>
    </source>
</evidence>
<keyword evidence="2" id="KW-1185">Reference proteome</keyword>
<organism evidence="1 2">
    <name type="scientific">Desulfopila aestuarii DSM 18488</name>
    <dbReference type="NCBI Taxonomy" id="1121416"/>
    <lineage>
        <taxon>Bacteria</taxon>
        <taxon>Pseudomonadati</taxon>
        <taxon>Thermodesulfobacteriota</taxon>
        <taxon>Desulfobulbia</taxon>
        <taxon>Desulfobulbales</taxon>
        <taxon>Desulfocapsaceae</taxon>
        <taxon>Desulfopila</taxon>
    </lineage>
</organism>
<accession>A0A1M7YJT8</accession>
<dbReference type="AlphaFoldDB" id="A0A1M7YJT8"/>
<name>A0A1M7YJT8_9BACT</name>
<dbReference type="EMBL" id="FRFE01000042">
    <property type="protein sequence ID" value="SHO52836.1"/>
    <property type="molecule type" value="Genomic_DNA"/>
</dbReference>
<protein>
    <submittedName>
        <fullName evidence="1">Uncharacterized protein</fullName>
    </submittedName>
</protein>
<sequence length="344" mass="35762">MTAPTENELKFFHCEERSALATNGGRISTTEIISGAINNVWPHVLRAQRENGDTLFRKVALKIHQDGNGSLASAEFVIDGPTLGGDRIVMFGATPTDTQADIVDGNGARLSSIRFFCAGGLVNAVTAGASIITFAVKDAGDADGIEVGDDIRLTDKLTPSSLSGNVEYHTVATKSVSGLNITVTTVDPVANDYAAFSAGSGGKVGVVYSAGQVAASNGTITRSSAAGTFDDGSYPLTFNNMGADEHEISILHAGSGNFTATSDRFGTLAAGMIGANYAPLHPTWSKPLVTIEPGFWGGTWANGDTLTIPLHAAATFIWEQRDVPAGCAPLSNNKVILVNRSEGI</sequence>
<proteinExistence type="predicted"/>
<dbReference type="OrthoDB" id="8477619at2"/>
<dbReference type="Proteomes" id="UP000184603">
    <property type="component" value="Unassembled WGS sequence"/>
</dbReference>
<dbReference type="STRING" id="1121416.SAMN02745220_04794"/>
<reference evidence="1 2" key="1">
    <citation type="submission" date="2016-12" db="EMBL/GenBank/DDBJ databases">
        <authorList>
            <person name="Song W.-J."/>
            <person name="Kurnit D.M."/>
        </authorList>
    </citation>
    <scope>NUCLEOTIDE SEQUENCE [LARGE SCALE GENOMIC DNA]</scope>
    <source>
        <strain evidence="1 2">DSM 18488</strain>
    </source>
</reference>
<dbReference type="RefSeq" id="WP_073616440.1">
    <property type="nucleotide sequence ID" value="NZ_FRFE01000042.1"/>
</dbReference>
<evidence type="ECO:0000313" key="1">
    <source>
        <dbReference type="EMBL" id="SHO52836.1"/>
    </source>
</evidence>